<dbReference type="EMBL" id="CP089982">
    <property type="protein sequence ID" value="WXA95557.1"/>
    <property type="molecule type" value="Genomic_DNA"/>
</dbReference>
<keyword evidence="1" id="KW-0812">Transmembrane</keyword>
<keyword evidence="3" id="KW-1185">Reference proteome</keyword>
<sequence>MANIAHPRLHGEPVVRKHDPAYQAYQILHCGFAVLPIIAGVDKFLHLLVNWDQYLAPPIARMLGSGAGTFMLVVGVVEIAAGVLVALRPKAGAYLVAGWLGAIIINLLLTRQYFDVALRDFGLYLGALALGRLSAEYDHAAGEPSTSRI</sequence>
<evidence type="ECO:0000256" key="1">
    <source>
        <dbReference type="SAM" id="Phobius"/>
    </source>
</evidence>
<protein>
    <recommendedName>
        <fullName evidence="4">DoxX family protein</fullName>
    </recommendedName>
</protein>
<gene>
    <name evidence="2" type="ORF">LZC95_01705</name>
</gene>
<dbReference type="Proteomes" id="UP001379533">
    <property type="component" value="Chromosome"/>
</dbReference>
<evidence type="ECO:0000313" key="3">
    <source>
        <dbReference type="Proteomes" id="UP001379533"/>
    </source>
</evidence>
<keyword evidence="1" id="KW-1133">Transmembrane helix</keyword>
<keyword evidence="1" id="KW-0472">Membrane</keyword>
<feature type="transmembrane region" description="Helical" evidence="1">
    <location>
        <begin position="62"/>
        <end position="85"/>
    </location>
</feature>
<evidence type="ECO:0008006" key="4">
    <source>
        <dbReference type="Google" id="ProtNLM"/>
    </source>
</evidence>
<accession>A0ABZ2KDI1</accession>
<feature type="transmembrane region" description="Helical" evidence="1">
    <location>
        <begin position="91"/>
        <end position="109"/>
    </location>
</feature>
<name>A0ABZ2KDI1_9BACT</name>
<organism evidence="2 3">
    <name type="scientific">Pendulispora brunnea</name>
    <dbReference type="NCBI Taxonomy" id="2905690"/>
    <lineage>
        <taxon>Bacteria</taxon>
        <taxon>Pseudomonadati</taxon>
        <taxon>Myxococcota</taxon>
        <taxon>Myxococcia</taxon>
        <taxon>Myxococcales</taxon>
        <taxon>Sorangiineae</taxon>
        <taxon>Pendulisporaceae</taxon>
        <taxon>Pendulispora</taxon>
    </lineage>
</organism>
<reference evidence="2 3" key="1">
    <citation type="submission" date="2021-12" db="EMBL/GenBank/DDBJ databases">
        <title>Discovery of the Pendulisporaceae a myxobacterial family with distinct sporulation behavior and unique specialized metabolism.</title>
        <authorList>
            <person name="Garcia R."/>
            <person name="Popoff A."/>
            <person name="Bader C.D."/>
            <person name="Loehr J."/>
            <person name="Walesch S."/>
            <person name="Walt C."/>
            <person name="Boldt J."/>
            <person name="Bunk B."/>
            <person name="Haeckl F.J.F.P.J."/>
            <person name="Gunesch A.P."/>
            <person name="Birkelbach J."/>
            <person name="Nuebel U."/>
            <person name="Pietschmann T."/>
            <person name="Bach T."/>
            <person name="Mueller R."/>
        </authorList>
    </citation>
    <scope>NUCLEOTIDE SEQUENCE [LARGE SCALE GENOMIC DNA]</scope>
    <source>
        <strain evidence="2 3">MSr12523</strain>
    </source>
</reference>
<feature type="transmembrane region" description="Helical" evidence="1">
    <location>
        <begin position="22"/>
        <end position="41"/>
    </location>
</feature>
<evidence type="ECO:0000313" key="2">
    <source>
        <dbReference type="EMBL" id="WXA95557.1"/>
    </source>
</evidence>
<dbReference type="RefSeq" id="WP_394846162.1">
    <property type="nucleotide sequence ID" value="NZ_CP089982.1"/>
</dbReference>
<proteinExistence type="predicted"/>